<dbReference type="SMART" id="SM00283">
    <property type="entry name" value="MA"/>
    <property type="match status" value="1"/>
</dbReference>
<keyword evidence="11" id="KW-1185">Reference proteome</keyword>
<keyword evidence="3 8" id="KW-0812">Transmembrane</keyword>
<evidence type="ECO:0000256" key="7">
    <source>
        <dbReference type="PROSITE-ProRule" id="PRU00284"/>
    </source>
</evidence>
<evidence type="ECO:0000256" key="1">
    <source>
        <dbReference type="ARBA" id="ARBA00004651"/>
    </source>
</evidence>
<reference evidence="10 11" key="1">
    <citation type="submission" date="2016-03" db="EMBL/GenBank/DDBJ databases">
        <title>Photobacterium proteolyticum sp. nov. a protease producing bacterium isolated from ocean sediments of Laizhou Bay.</title>
        <authorList>
            <person name="Li Y."/>
        </authorList>
    </citation>
    <scope>NUCLEOTIDE SEQUENCE [LARGE SCALE GENOMIC DNA]</scope>
    <source>
        <strain evidence="10 11">R-40508</strain>
    </source>
</reference>
<gene>
    <name evidence="10" type="ORF">A3K86_01520</name>
</gene>
<dbReference type="Pfam" id="PF17200">
    <property type="entry name" value="sCache_2"/>
    <property type="match status" value="1"/>
</dbReference>
<comment type="caution">
    <text evidence="10">The sequence shown here is derived from an EMBL/GenBank/DDBJ whole genome shotgun (WGS) entry which is preliminary data.</text>
</comment>
<keyword evidence="5 8" id="KW-0472">Membrane</keyword>
<evidence type="ECO:0000313" key="11">
    <source>
        <dbReference type="Proteomes" id="UP000078503"/>
    </source>
</evidence>
<dbReference type="GO" id="GO:0007165">
    <property type="term" value="P:signal transduction"/>
    <property type="evidence" value="ECO:0007669"/>
    <property type="project" value="UniProtKB-KW"/>
</dbReference>
<keyword evidence="6 7" id="KW-0807">Transducer</keyword>
<feature type="transmembrane region" description="Helical" evidence="8">
    <location>
        <begin position="12"/>
        <end position="31"/>
    </location>
</feature>
<proteinExistence type="predicted"/>
<organism evidence="10 11">
    <name type="scientific">Photobacterium jeanii</name>
    <dbReference type="NCBI Taxonomy" id="858640"/>
    <lineage>
        <taxon>Bacteria</taxon>
        <taxon>Pseudomonadati</taxon>
        <taxon>Pseudomonadota</taxon>
        <taxon>Gammaproteobacteria</taxon>
        <taxon>Vibrionales</taxon>
        <taxon>Vibrionaceae</taxon>
        <taxon>Photobacterium</taxon>
    </lineage>
</organism>
<dbReference type="RefSeq" id="WP_068326628.1">
    <property type="nucleotide sequence ID" value="NZ_LVHF01000011.1"/>
</dbReference>
<dbReference type="Pfam" id="PF00015">
    <property type="entry name" value="MCPsignal"/>
    <property type="match status" value="1"/>
</dbReference>
<dbReference type="PANTHER" id="PTHR32089">
    <property type="entry name" value="METHYL-ACCEPTING CHEMOTAXIS PROTEIN MCPB"/>
    <property type="match status" value="1"/>
</dbReference>
<dbReference type="OrthoDB" id="2489132at2"/>
<keyword evidence="4 8" id="KW-1133">Transmembrane helix</keyword>
<evidence type="ECO:0000256" key="6">
    <source>
        <dbReference type="ARBA" id="ARBA00023224"/>
    </source>
</evidence>
<dbReference type="GO" id="GO:0006935">
    <property type="term" value="P:chemotaxis"/>
    <property type="evidence" value="ECO:0007669"/>
    <property type="project" value="UniProtKB-ARBA"/>
</dbReference>
<dbReference type="STRING" id="858640.A3K86_01520"/>
<evidence type="ECO:0000256" key="4">
    <source>
        <dbReference type="ARBA" id="ARBA00022989"/>
    </source>
</evidence>
<comment type="subcellular location">
    <subcellularLocation>
        <location evidence="1">Cell membrane</location>
        <topology evidence="1">Multi-pass membrane protein</topology>
    </subcellularLocation>
</comment>
<dbReference type="Proteomes" id="UP000078503">
    <property type="component" value="Unassembled WGS sequence"/>
</dbReference>
<evidence type="ECO:0000256" key="8">
    <source>
        <dbReference type="SAM" id="Phobius"/>
    </source>
</evidence>
<dbReference type="SMART" id="SM01049">
    <property type="entry name" value="Cache_2"/>
    <property type="match status" value="1"/>
</dbReference>
<dbReference type="SUPFAM" id="SSF58104">
    <property type="entry name" value="Methyl-accepting chemotaxis protein (MCP) signaling domain"/>
    <property type="match status" value="1"/>
</dbReference>
<dbReference type="GO" id="GO:0005886">
    <property type="term" value="C:plasma membrane"/>
    <property type="evidence" value="ECO:0007669"/>
    <property type="project" value="UniProtKB-SubCell"/>
</dbReference>
<dbReference type="Gene3D" id="3.30.450.20">
    <property type="entry name" value="PAS domain"/>
    <property type="match status" value="1"/>
</dbReference>
<evidence type="ECO:0000259" key="9">
    <source>
        <dbReference type="PROSITE" id="PS50111"/>
    </source>
</evidence>
<evidence type="ECO:0000256" key="2">
    <source>
        <dbReference type="ARBA" id="ARBA00022475"/>
    </source>
</evidence>
<feature type="domain" description="Methyl-accepting transducer" evidence="9">
    <location>
        <begin position="274"/>
        <end position="510"/>
    </location>
</feature>
<evidence type="ECO:0000256" key="3">
    <source>
        <dbReference type="ARBA" id="ARBA00022692"/>
    </source>
</evidence>
<dbReference type="Gene3D" id="1.10.287.950">
    <property type="entry name" value="Methyl-accepting chemotaxis protein"/>
    <property type="match status" value="1"/>
</dbReference>
<name>A0A178KNU2_9GAMM</name>
<evidence type="ECO:0000256" key="5">
    <source>
        <dbReference type="ARBA" id="ARBA00023136"/>
    </source>
</evidence>
<protein>
    <recommendedName>
        <fullName evidence="9">Methyl-accepting transducer domain-containing protein</fullName>
    </recommendedName>
</protein>
<dbReference type="EMBL" id="LVHF01000011">
    <property type="protein sequence ID" value="OAN19078.1"/>
    <property type="molecule type" value="Genomic_DNA"/>
</dbReference>
<dbReference type="InterPro" id="IPR004089">
    <property type="entry name" value="MCPsignal_dom"/>
</dbReference>
<dbReference type="PANTHER" id="PTHR32089:SF119">
    <property type="entry name" value="METHYL-ACCEPTING CHEMOTAXIS PROTEIN CTPL"/>
    <property type="match status" value="1"/>
</dbReference>
<dbReference type="InterPro" id="IPR033480">
    <property type="entry name" value="sCache_2"/>
</dbReference>
<dbReference type="PROSITE" id="PS50111">
    <property type="entry name" value="CHEMOTAXIS_TRANSDUC_2"/>
    <property type="match status" value="1"/>
</dbReference>
<sequence>MMQQAMTLQRKAIILVVSLVVLLLGSIYLGATSQKQALEAANYKRVEQLLVSASKIVNTFEALAQRGEMPEEEAKRMALQVLRTNVYTPTEYVWVTDENRVFLSAPLDPEIQGENFNILRDADNRDVGEILARAIGNKTNTVVDYVWSSRNGEREAMIHSVAIKTGVWGWYVGNGIANDHIFNEFLEQIATRIAMGLVIALVIGGVIWVSIRKVLVQLGAEPEVLARLANRVKDGDLTPDNNLTAHQASAESIYAAFITMRNDLHQAVTDTVAMTAQLETNSNKAKALFGNLTHQAKQQTTETEMLAIAIDNLAQGSCDFTQSAEQVVSETQRCFGQGQETQVMTNNVVAMMTSLSSSIDQLTSAMQALKVDVSEIENVVTEIDGIAEQTNLLALNAAIEAARAGDQGRGFAVVADEVRQLATRTQQSTASVNGIIERLGKSSSEALEIVQHTTSATEVNIEGVQNSSSAIDVLQASLSVIQQQAESISGSANEQSNTCLTIKESVENVSSIAINNEQVIQQCRHEQDALLSQVNHLKASLVKFKL</sequence>
<evidence type="ECO:0000313" key="10">
    <source>
        <dbReference type="EMBL" id="OAN19078.1"/>
    </source>
</evidence>
<accession>A0A178KNU2</accession>
<feature type="transmembrane region" description="Helical" evidence="8">
    <location>
        <begin position="193"/>
        <end position="211"/>
    </location>
</feature>
<dbReference type="AlphaFoldDB" id="A0A178KNU2"/>
<keyword evidence="2" id="KW-1003">Cell membrane</keyword>